<accession>A0A388T974</accession>
<evidence type="ECO:0000313" key="3">
    <source>
        <dbReference type="Proteomes" id="UP000269352"/>
    </source>
</evidence>
<feature type="chain" id="PRO_5017484501" evidence="1">
    <location>
        <begin position="18"/>
        <end position="141"/>
    </location>
</feature>
<feature type="signal peptide" evidence="1">
    <location>
        <begin position="1"/>
        <end position="17"/>
    </location>
</feature>
<dbReference type="EMBL" id="BGZN01000001">
    <property type="protein sequence ID" value="GBR72603.1"/>
    <property type="molecule type" value="Genomic_DNA"/>
</dbReference>
<name>A0A388T974_TERA1</name>
<evidence type="ECO:0000313" key="2">
    <source>
        <dbReference type="EMBL" id="GBR72603.1"/>
    </source>
</evidence>
<gene>
    <name evidence="2" type="ORF">NO1_0110</name>
</gene>
<sequence length="141" mass="16259">MRKLLFFLTLILSNVLAEIDVIAELGATHVDLLRQKGAPNAILPVRQGRPDDDDVAFVYGDSYFYLYNNHFYRAFFSKRHSGEIYKGLKIGDSKGELTKLWGNKYDLEKDGLVWHKDGYIIVAKITTENQLESIWFIKDVN</sequence>
<protein>
    <submittedName>
        <fullName evidence="2">Uncharacterized protein</fullName>
    </submittedName>
</protein>
<comment type="caution">
    <text evidence="2">The sequence shown here is derived from an EMBL/GenBank/DDBJ whole genome shotgun (WGS) entry which is preliminary data.</text>
</comment>
<reference evidence="2 3" key="1">
    <citation type="journal article" date="2019" name="ISME J.">
        <title>Genome analyses of uncultured TG2/ZB3 bacteria in 'Margulisbacteria' specifically attached to ectosymbiotic spirochetes of protists in the termite gut.</title>
        <authorList>
            <person name="Utami Y.D."/>
            <person name="Kuwahara H."/>
            <person name="Igai K."/>
            <person name="Murakami T."/>
            <person name="Sugaya K."/>
            <person name="Morikawa T."/>
            <person name="Nagura Y."/>
            <person name="Yuki M."/>
            <person name="Deevong P."/>
            <person name="Inoue T."/>
            <person name="Kihara K."/>
            <person name="Lo N."/>
            <person name="Yamada A."/>
            <person name="Ohkuma M."/>
            <person name="Hongoh Y."/>
        </authorList>
    </citation>
    <scope>NUCLEOTIDE SEQUENCE [LARGE SCALE GENOMIC DNA]</scope>
    <source>
        <strain evidence="2">NkOx7-01</strain>
    </source>
</reference>
<dbReference type="Proteomes" id="UP000269352">
    <property type="component" value="Unassembled WGS sequence"/>
</dbReference>
<organism evidence="2 3">
    <name type="scientific">Termititenax aidoneus</name>
    <dbReference type="NCBI Taxonomy" id="2218524"/>
    <lineage>
        <taxon>Bacteria</taxon>
        <taxon>Bacillati</taxon>
        <taxon>Candidatus Margulisiibacteriota</taxon>
        <taxon>Candidatus Termititenacia</taxon>
        <taxon>Candidatus Termititenacales</taxon>
        <taxon>Candidatus Termititenacaceae</taxon>
        <taxon>Candidatus Termititenax</taxon>
    </lineage>
</organism>
<keyword evidence="1" id="KW-0732">Signal</keyword>
<evidence type="ECO:0000256" key="1">
    <source>
        <dbReference type="SAM" id="SignalP"/>
    </source>
</evidence>
<keyword evidence="3" id="KW-1185">Reference proteome</keyword>
<proteinExistence type="predicted"/>
<dbReference type="AlphaFoldDB" id="A0A388T974"/>